<evidence type="ECO:0000256" key="1">
    <source>
        <dbReference type="SAM" id="SignalP"/>
    </source>
</evidence>
<dbReference type="Gene3D" id="3.10.450.590">
    <property type="match status" value="1"/>
</dbReference>
<dbReference type="EMBL" id="JAVRHZ010000001">
    <property type="protein sequence ID" value="MDT0554556.1"/>
    <property type="molecule type" value="Genomic_DNA"/>
</dbReference>
<keyword evidence="5" id="KW-1185">Reference proteome</keyword>
<evidence type="ECO:0000313" key="4">
    <source>
        <dbReference type="EMBL" id="MDT0554556.1"/>
    </source>
</evidence>
<proteinExistence type="predicted"/>
<comment type="caution">
    <text evidence="4">The sequence shown here is derived from an EMBL/GenBank/DDBJ whole genome shotgun (WGS) entry which is preliminary data.</text>
</comment>
<gene>
    <name evidence="4" type="ORF">RM538_00965</name>
</gene>
<dbReference type="Gene3D" id="2.70.70.10">
    <property type="entry name" value="Glucose Permease (Domain IIA)"/>
    <property type="match status" value="1"/>
</dbReference>
<organism evidence="4 5">
    <name type="scientific">Patiriisocius hiemis</name>
    <dbReference type="NCBI Taxonomy" id="3075604"/>
    <lineage>
        <taxon>Bacteria</taxon>
        <taxon>Pseudomonadati</taxon>
        <taxon>Bacteroidota</taxon>
        <taxon>Flavobacteriia</taxon>
        <taxon>Flavobacteriales</taxon>
        <taxon>Flavobacteriaceae</taxon>
        <taxon>Patiriisocius</taxon>
    </lineage>
</organism>
<evidence type="ECO:0000313" key="5">
    <source>
        <dbReference type="Proteomes" id="UP001254488"/>
    </source>
</evidence>
<dbReference type="SUPFAM" id="SSF51261">
    <property type="entry name" value="Duplicated hybrid motif"/>
    <property type="match status" value="1"/>
</dbReference>
<accession>A0ABU2Y8Q0</accession>
<dbReference type="Pfam" id="PF01551">
    <property type="entry name" value="Peptidase_M23"/>
    <property type="match status" value="1"/>
</dbReference>
<sequence>MTIKTVLVSLTLFFSGFIFSQSPNYEAALKSFQENYNNNNPEPIFNMFDATMQASVNLNTTTDIVTTFQTNYGNFKSFHFKERKETLETYTGVFENGKLTILLSLNSENKINGLLFKPYEDDGSPGKFDRNTTTMQLPFKGDWFTFWGGTDKRDNYHVINRAQRGAFDFVIVDSNNKTYERSGTRNEDYYAFGKPLYAVCDAEVVQVITGIEDNKPGTMNPKQALGNSLTLKTSNNEYVVYAHFEKGTIKVKKGDRVVKGQLLGNCGNSGNSSEPHLHIHLQDDKDMANATGARLFFEELLVNGELQNDYSPVKNDVISRTKQ</sequence>
<dbReference type="PANTHER" id="PTHR21666:SF270">
    <property type="entry name" value="MUREIN HYDROLASE ACTIVATOR ENVC"/>
    <property type="match status" value="1"/>
</dbReference>
<protein>
    <submittedName>
        <fullName evidence="4">Peptidoglycan DD-metalloendopeptidase family protein</fullName>
    </submittedName>
</protein>
<keyword evidence="1" id="KW-0732">Signal</keyword>
<feature type="domain" description="M23ase beta-sheet core" evidence="2">
    <location>
        <begin position="193"/>
        <end position="286"/>
    </location>
</feature>
<dbReference type="RefSeq" id="WP_311331517.1">
    <property type="nucleotide sequence ID" value="NZ_JAVRHZ010000001.1"/>
</dbReference>
<dbReference type="InterPro" id="IPR024981">
    <property type="entry name" value="DUF3887"/>
</dbReference>
<feature type="chain" id="PRO_5046353681" evidence="1">
    <location>
        <begin position="21"/>
        <end position="323"/>
    </location>
</feature>
<reference evidence="4 5" key="1">
    <citation type="submission" date="2023-09" db="EMBL/GenBank/DDBJ databases">
        <authorList>
            <person name="Rey-Velasco X."/>
        </authorList>
    </citation>
    <scope>NUCLEOTIDE SEQUENCE [LARGE SCALE GENOMIC DNA]</scope>
    <source>
        <strain evidence="4 5">W242</strain>
    </source>
</reference>
<feature type="domain" description="DUF3887" evidence="3">
    <location>
        <begin position="31"/>
        <end position="114"/>
    </location>
</feature>
<dbReference type="Pfam" id="PF13026">
    <property type="entry name" value="DUF3887"/>
    <property type="match status" value="1"/>
</dbReference>
<dbReference type="InterPro" id="IPR016047">
    <property type="entry name" value="M23ase_b-sheet_dom"/>
</dbReference>
<name>A0ABU2Y8Q0_9FLAO</name>
<dbReference type="PANTHER" id="PTHR21666">
    <property type="entry name" value="PEPTIDASE-RELATED"/>
    <property type="match status" value="1"/>
</dbReference>
<dbReference type="CDD" id="cd12797">
    <property type="entry name" value="M23_peptidase"/>
    <property type="match status" value="1"/>
</dbReference>
<dbReference type="InterPro" id="IPR050570">
    <property type="entry name" value="Cell_wall_metabolism_enzyme"/>
</dbReference>
<dbReference type="Proteomes" id="UP001254488">
    <property type="component" value="Unassembled WGS sequence"/>
</dbReference>
<feature type="signal peptide" evidence="1">
    <location>
        <begin position="1"/>
        <end position="20"/>
    </location>
</feature>
<evidence type="ECO:0000259" key="3">
    <source>
        <dbReference type="Pfam" id="PF13026"/>
    </source>
</evidence>
<evidence type="ECO:0000259" key="2">
    <source>
        <dbReference type="Pfam" id="PF01551"/>
    </source>
</evidence>
<dbReference type="InterPro" id="IPR011055">
    <property type="entry name" value="Dup_hybrid_motif"/>
</dbReference>